<feature type="compositionally biased region" description="Basic residues" evidence="1">
    <location>
        <begin position="449"/>
        <end position="466"/>
    </location>
</feature>
<keyword evidence="2" id="KW-1185">Reference proteome</keyword>
<protein>
    <submittedName>
        <fullName evidence="3">Double homeobox protein 4-like protein 2</fullName>
    </submittedName>
</protein>
<feature type="compositionally biased region" description="Basic and acidic residues" evidence="1">
    <location>
        <begin position="165"/>
        <end position="186"/>
    </location>
</feature>
<feature type="compositionally biased region" description="Low complexity" evidence="1">
    <location>
        <begin position="256"/>
        <end position="297"/>
    </location>
</feature>
<dbReference type="RefSeq" id="XP_070420751.1">
    <property type="nucleotide sequence ID" value="XM_070564650.1"/>
</dbReference>
<accession>A0ABM4JXS7</accession>
<organism evidence="2 3">
    <name type="scientific">Equus przewalskii</name>
    <name type="common">Przewalski's horse</name>
    <name type="synonym">Equus caballus przewalskii</name>
    <dbReference type="NCBI Taxonomy" id="9798"/>
    <lineage>
        <taxon>Eukaryota</taxon>
        <taxon>Metazoa</taxon>
        <taxon>Chordata</taxon>
        <taxon>Craniata</taxon>
        <taxon>Vertebrata</taxon>
        <taxon>Euteleostomi</taxon>
        <taxon>Mammalia</taxon>
        <taxon>Eutheria</taxon>
        <taxon>Laurasiatheria</taxon>
        <taxon>Perissodactyla</taxon>
        <taxon>Equidae</taxon>
        <taxon>Equus</taxon>
    </lineage>
</organism>
<evidence type="ECO:0000256" key="1">
    <source>
        <dbReference type="SAM" id="MobiDB-lite"/>
    </source>
</evidence>
<gene>
    <name evidence="3" type="primary">LOC139074427</name>
</gene>
<proteinExistence type="predicted"/>
<feature type="compositionally biased region" description="Low complexity" evidence="1">
    <location>
        <begin position="309"/>
        <end position="345"/>
    </location>
</feature>
<feature type="region of interest" description="Disordered" evidence="1">
    <location>
        <begin position="1"/>
        <end position="503"/>
    </location>
</feature>
<feature type="compositionally biased region" description="Low complexity" evidence="1">
    <location>
        <begin position="411"/>
        <end position="429"/>
    </location>
</feature>
<feature type="compositionally biased region" description="Polar residues" evidence="1">
    <location>
        <begin position="136"/>
        <end position="148"/>
    </location>
</feature>
<evidence type="ECO:0000313" key="3">
    <source>
        <dbReference type="RefSeq" id="XP_070420751.1"/>
    </source>
</evidence>
<sequence>MSLGIWVDMAGRPREAPPDLLEPRGLGEPERLHEGRAPSQQVTDARHSPRGGPAATLARGRRVLGRPRLRGASSRRTRRFPPRLPGPGRGRHPEEEQPGPPAAGGGAARPGALSTRAPLGTCDRDDAAGSAGQEGTVKTGTATGSVTRASKGLEEPEPEVAGGVETERETQTERQRRTERGRDGRADGVGTRRPAAANPPDRERVRAARTPALVLTGSRNFSGNKEPETTGGAARPAHAPSGGSSRLLCAGPGREAVASPASAHAPSDGSSRLSGAGAGREAAASPASAHAPSGGSSCLLCAGPEQELAASPASAHAPSNGSSLLSVAGPGPEAAASPEAPRSGRCCGPSREQRGERGRGRRHPGAQAGLSGRVLGSGRPEGVDTRRVREYTRGCRHFGTSLENSAASEEGPGPRALPPSSLSSSAVPRQEAPRGLHLAHRADPEPRPHRGHLARPKRPVWWFKHHPPAEPPTAASPLLPPESRIPLPAGHHPRTSTWPRASTAMTVCA</sequence>
<dbReference type="GeneID" id="139074427"/>
<feature type="compositionally biased region" description="Basic and acidic residues" evidence="1">
    <location>
        <begin position="381"/>
        <end position="393"/>
    </location>
</feature>
<evidence type="ECO:0000313" key="2">
    <source>
        <dbReference type="Proteomes" id="UP001652662"/>
    </source>
</evidence>
<feature type="compositionally biased region" description="Basic and acidic residues" evidence="1">
    <location>
        <begin position="11"/>
        <end position="36"/>
    </location>
</feature>
<feature type="compositionally biased region" description="Basic residues" evidence="1">
    <location>
        <begin position="59"/>
        <end position="81"/>
    </location>
</feature>
<name>A0ABM4JXS7_EQUPR</name>
<reference evidence="3" key="1">
    <citation type="submission" date="2025-08" db="UniProtKB">
        <authorList>
            <consortium name="RefSeq"/>
        </authorList>
    </citation>
    <scope>IDENTIFICATION</scope>
    <source>
        <tissue evidence="3">Blood</tissue>
    </source>
</reference>
<dbReference type="Proteomes" id="UP001652662">
    <property type="component" value="Chromosome 11"/>
</dbReference>